<keyword evidence="8" id="KW-1185">Reference proteome</keyword>
<dbReference type="SUPFAM" id="SSF54631">
    <property type="entry name" value="CBS-domain pair"/>
    <property type="match status" value="1"/>
</dbReference>
<sequence length="629" mass="71771">MEAELLEIYNFLAKYPPFNELPEETLTKVTENIEISYYRQDTPIIHFGDQINDLYMVRSGVVEVYRRKGELYNRLDEGDLFGQMGLLTNNKVRFPVKAIEDSLLYCIPQDIFQELYDNFDSFADFVEVENSARLRQTVSENNDANDLTTSKVKTLLTREAPTIERGQTIQEAAQLMAQDNVSSLLIVDPDFVLDEEDPQSPVVGIITDRDLCTRVLAEGLSPLDEVSTVMTTEVISLDHNAYVYEAMLTMLRYNVHHLPVVKEQMPIGIIEATDIVRYESQNSLLLVSSIFQQQTIEDLAIVAEEVKSSFVRLVNEDANSHMVGSAMSVIGRSFKQRLLEMAEEELGPPPIPYCFLALGSMGRDEQLLVTDQDNAIILDDTYKEEKHGKYFEALAQYVSDGLNVCGYKYCTGDIMATNPMWRMTRSQWEECFADWIDDPNPKALLNASIFFDLDGVYGRLKWAEQLTSFIVRRARKNNRFLACLARNALNRTPPLGFFKDFVMEKDGQHKNSINLKRRGTAPLVDLIRVHSLAVGSRAQNSFERLDDIIDAGILPKGRAQDLKDAMEFISMVRIRHQATDVELGTEPDNNIEPENLSDFERRNLKDAFQILSNGQNFLKFRYQASNKFK</sequence>
<feature type="domain" description="Cyclic nucleotide-binding" evidence="3">
    <location>
        <begin position="17"/>
        <end position="115"/>
    </location>
</feature>
<evidence type="ECO:0000259" key="3">
    <source>
        <dbReference type="PROSITE" id="PS50042"/>
    </source>
</evidence>
<dbReference type="Pfam" id="PF00571">
    <property type="entry name" value="CBS"/>
    <property type="match status" value="2"/>
</dbReference>
<dbReference type="SUPFAM" id="SSF51206">
    <property type="entry name" value="cAMP-binding domain-like"/>
    <property type="match status" value="1"/>
</dbReference>
<dbReference type="GeneID" id="67376951"/>
<dbReference type="InterPro" id="IPR005105">
    <property type="entry name" value="GlnD_Uridyltrans_N"/>
</dbReference>
<dbReference type="PANTHER" id="PTHR43080:SF2">
    <property type="entry name" value="CBS DOMAIN-CONTAINING PROTEIN"/>
    <property type="match status" value="1"/>
</dbReference>
<dbReference type="Pfam" id="PF03445">
    <property type="entry name" value="DUF294"/>
    <property type="match status" value="1"/>
</dbReference>
<dbReference type="PROSITE" id="PS51371">
    <property type="entry name" value="CBS"/>
    <property type="match status" value="2"/>
</dbReference>
<gene>
    <name evidence="5" type="ORF">HB761_13515</name>
    <name evidence="6" type="ORF">HB762_03225</name>
</gene>
<dbReference type="InterPro" id="IPR000644">
    <property type="entry name" value="CBS_dom"/>
</dbReference>
<dbReference type="SMART" id="SM00116">
    <property type="entry name" value="CBS"/>
    <property type="match status" value="2"/>
</dbReference>
<accession>A0A0A3FD39</accession>
<organism evidence="5 7">
    <name type="scientific">Vibrio campbellii</name>
    <dbReference type="NCBI Taxonomy" id="680"/>
    <lineage>
        <taxon>Bacteria</taxon>
        <taxon>Pseudomonadati</taxon>
        <taxon>Pseudomonadota</taxon>
        <taxon>Gammaproteobacteria</taxon>
        <taxon>Vibrionales</taxon>
        <taxon>Vibrionaceae</taxon>
        <taxon>Vibrio</taxon>
    </lineage>
</organism>
<feature type="domain" description="CBS" evidence="4">
    <location>
        <begin position="156"/>
        <end position="223"/>
    </location>
</feature>
<dbReference type="InterPro" id="IPR000595">
    <property type="entry name" value="cNMP-bd_dom"/>
</dbReference>
<dbReference type="InterPro" id="IPR018821">
    <property type="entry name" value="DUF294_put_nucleoTrafse_sb-bd"/>
</dbReference>
<evidence type="ECO:0000256" key="1">
    <source>
        <dbReference type="ARBA" id="ARBA00023122"/>
    </source>
</evidence>
<dbReference type="RefSeq" id="WP_005429722.1">
    <property type="nucleotide sequence ID" value="NZ_BBKU01000185.1"/>
</dbReference>
<evidence type="ECO:0000313" key="8">
    <source>
        <dbReference type="Proteomes" id="UP001059912"/>
    </source>
</evidence>
<dbReference type="EMBL" id="CP050467">
    <property type="protein sequence ID" value="UTZ27676.1"/>
    <property type="molecule type" value="Genomic_DNA"/>
</dbReference>
<evidence type="ECO:0000313" key="7">
    <source>
        <dbReference type="Proteomes" id="UP001058687"/>
    </source>
</evidence>
<dbReference type="Gene3D" id="2.60.120.10">
    <property type="entry name" value="Jelly Rolls"/>
    <property type="match status" value="1"/>
</dbReference>
<dbReference type="InterPro" id="IPR018490">
    <property type="entry name" value="cNMP-bd_dom_sf"/>
</dbReference>
<dbReference type="InterPro" id="IPR051257">
    <property type="entry name" value="Diverse_CBS-Domain"/>
</dbReference>
<evidence type="ECO:0000313" key="5">
    <source>
        <dbReference type="EMBL" id="UTZ27676.1"/>
    </source>
</evidence>
<dbReference type="PANTHER" id="PTHR43080">
    <property type="entry name" value="CBS DOMAIN-CONTAINING PROTEIN CBSX3, MITOCHONDRIAL"/>
    <property type="match status" value="1"/>
</dbReference>
<dbReference type="CDD" id="cd05401">
    <property type="entry name" value="NT_GlnE_GlnD_like"/>
    <property type="match status" value="1"/>
</dbReference>
<evidence type="ECO:0000259" key="4">
    <source>
        <dbReference type="PROSITE" id="PS51371"/>
    </source>
</evidence>
<dbReference type="Proteomes" id="UP001059912">
    <property type="component" value="Chromosome 1"/>
</dbReference>
<dbReference type="OMA" id="LKFRYQA"/>
<dbReference type="EMBL" id="CP050470">
    <property type="protein sequence ID" value="UTZ30501.1"/>
    <property type="molecule type" value="Genomic_DNA"/>
</dbReference>
<proteinExistence type="predicted"/>
<dbReference type="PROSITE" id="PS50042">
    <property type="entry name" value="CNMP_BINDING_3"/>
    <property type="match status" value="1"/>
</dbReference>
<dbReference type="CDD" id="cd04587">
    <property type="entry name" value="CBS_pair_CAP-ED_NT_Pol-beta-like_DUF294_assoc"/>
    <property type="match status" value="1"/>
</dbReference>
<dbReference type="InterPro" id="IPR014710">
    <property type="entry name" value="RmlC-like_jellyroll"/>
</dbReference>
<name>A0A0A3FD39_9VIBR</name>
<dbReference type="CDD" id="cd00038">
    <property type="entry name" value="CAP_ED"/>
    <property type="match status" value="1"/>
</dbReference>
<dbReference type="Pfam" id="PF00027">
    <property type="entry name" value="cNMP_binding"/>
    <property type="match status" value="1"/>
</dbReference>
<feature type="domain" description="CBS" evidence="4">
    <location>
        <begin position="230"/>
        <end position="285"/>
    </location>
</feature>
<keyword evidence="1 2" id="KW-0129">CBS domain</keyword>
<dbReference type="Pfam" id="PF10335">
    <property type="entry name" value="DUF294_C"/>
    <property type="match status" value="1"/>
</dbReference>
<dbReference type="OrthoDB" id="9808528at2"/>
<dbReference type="SMART" id="SM00100">
    <property type="entry name" value="cNMP"/>
    <property type="match status" value="1"/>
</dbReference>
<dbReference type="AlphaFoldDB" id="A0A0A3FD39"/>
<dbReference type="Gene3D" id="3.10.580.10">
    <property type="entry name" value="CBS-domain"/>
    <property type="match status" value="1"/>
</dbReference>
<protein>
    <submittedName>
        <fullName evidence="5">Cyclic nucleotide-binding/CBS domain-containing protein</fullName>
    </submittedName>
</protein>
<reference evidence="5" key="1">
    <citation type="submission" date="2020-03" db="EMBL/GenBank/DDBJ databases">
        <title>Five strains of Vibrio campbellii isolated from Mariana Trench.</title>
        <authorList>
            <person name="Liang J."/>
            <person name="Zhang X.-H."/>
        </authorList>
    </citation>
    <scope>NUCLEOTIDE SEQUENCE</scope>
    <source>
        <strain evidence="6">LJC013</strain>
        <strain evidence="5">LJC014</strain>
    </source>
</reference>
<evidence type="ECO:0000313" key="6">
    <source>
        <dbReference type="EMBL" id="UTZ30501.1"/>
    </source>
</evidence>
<dbReference type="InterPro" id="IPR046342">
    <property type="entry name" value="CBS_dom_sf"/>
</dbReference>
<evidence type="ECO:0000256" key="2">
    <source>
        <dbReference type="PROSITE-ProRule" id="PRU00703"/>
    </source>
</evidence>
<dbReference type="GO" id="GO:0008773">
    <property type="term" value="F:[protein-PII] uridylyltransferase activity"/>
    <property type="evidence" value="ECO:0007669"/>
    <property type="project" value="InterPro"/>
</dbReference>
<dbReference type="Proteomes" id="UP001058687">
    <property type="component" value="Chromosome 1"/>
</dbReference>